<dbReference type="AlphaFoldDB" id="A0A067DVP2"/>
<dbReference type="InterPro" id="IPR046848">
    <property type="entry name" value="E_motif"/>
</dbReference>
<dbReference type="eggNOG" id="KOG4197">
    <property type="taxonomic scope" value="Eukaryota"/>
</dbReference>
<organism evidence="5 6">
    <name type="scientific">Citrus sinensis</name>
    <name type="common">Sweet orange</name>
    <name type="synonym">Citrus aurantium var. sinensis</name>
    <dbReference type="NCBI Taxonomy" id="2711"/>
    <lineage>
        <taxon>Eukaryota</taxon>
        <taxon>Viridiplantae</taxon>
        <taxon>Streptophyta</taxon>
        <taxon>Embryophyta</taxon>
        <taxon>Tracheophyta</taxon>
        <taxon>Spermatophyta</taxon>
        <taxon>Magnoliopsida</taxon>
        <taxon>eudicotyledons</taxon>
        <taxon>Gunneridae</taxon>
        <taxon>Pentapetalae</taxon>
        <taxon>rosids</taxon>
        <taxon>malvids</taxon>
        <taxon>Sapindales</taxon>
        <taxon>Rutaceae</taxon>
        <taxon>Aurantioideae</taxon>
        <taxon>Citrus</taxon>
    </lineage>
</organism>
<dbReference type="SUPFAM" id="SSF48452">
    <property type="entry name" value="TPR-like"/>
    <property type="match status" value="1"/>
</dbReference>
<dbReference type="Proteomes" id="UP000027120">
    <property type="component" value="Unassembled WGS sequence"/>
</dbReference>
<gene>
    <name evidence="5" type="ORF">CISIN_1g047480mg</name>
</gene>
<dbReference type="EMBL" id="KK785190">
    <property type="protein sequence ID" value="KDO47074.1"/>
    <property type="molecule type" value="Genomic_DNA"/>
</dbReference>
<feature type="repeat" description="PPR" evidence="3">
    <location>
        <begin position="174"/>
        <end position="208"/>
    </location>
</feature>
<dbReference type="FunFam" id="1.25.40.10:FF:000184">
    <property type="entry name" value="Pentatricopeptide repeat-containing protein, chloroplastic"/>
    <property type="match status" value="1"/>
</dbReference>
<dbReference type="SMR" id="A0A067DVP2"/>
<name>A0A067DVP2_CITSI</name>
<dbReference type="InterPro" id="IPR011990">
    <property type="entry name" value="TPR-like_helical_dom_sf"/>
</dbReference>
<protein>
    <recommendedName>
        <fullName evidence="4">DYW domain-containing protein</fullName>
    </recommendedName>
</protein>
<feature type="repeat" description="PPR" evidence="3">
    <location>
        <begin position="278"/>
        <end position="308"/>
    </location>
</feature>
<dbReference type="InterPro" id="IPR046960">
    <property type="entry name" value="PPR_At4g14850-like_plant"/>
</dbReference>
<dbReference type="GO" id="GO:0003723">
    <property type="term" value="F:RNA binding"/>
    <property type="evidence" value="ECO:0007669"/>
    <property type="project" value="InterPro"/>
</dbReference>
<evidence type="ECO:0000313" key="5">
    <source>
        <dbReference type="EMBL" id="KDO47074.1"/>
    </source>
</evidence>
<dbReference type="Pfam" id="PF01535">
    <property type="entry name" value="PPR"/>
    <property type="match status" value="3"/>
</dbReference>
<feature type="repeat" description="PPR" evidence="3">
    <location>
        <begin position="413"/>
        <end position="447"/>
    </location>
</feature>
<evidence type="ECO:0000256" key="3">
    <source>
        <dbReference type="PROSITE-ProRule" id="PRU00708"/>
    </source>
</evidence>
<evidence type="ECO:0000256" key="2">
    <source>
        <dbReference type="ARBA" id="ARBA00022737"/>
    </source>
</evidence>
<dbReference type="PaxDb" id="2711-XP_006491677.1"/>
<feature type="domain" description="DYW" evidence="4">
    <location>
        <begin position="627"/>
        <end position="719"/>
    </location>
</feature>
<dbReference type="Pfam" id="PF14432">
    <property type="entry name" value="DYW_deaminase"/>
    <property type="match status" value="1"/>
</dbReference>
<evidence type="ECO:0000256" key="1">
    <source>
        <dbReference type="ARBA" id="ARBA00006643"/>
    </source>
</evidence>
<dbReference type="Pfam" id="PF20431">
    <property type="entry name" value="E_motif"/>
    <property type="match status" value="1"/>
</dbReference>
<dbReference type="FunFam" id="1.25.40.10:FF:000470">
    <property type="entry name" value="Pentatricopeptide repeat-containing protein At5g66520"/>
    <property type="match status" value="1"/>
</dbReference>
<evidence type="ECO:0000259" key="4">
    <source>
        <dbReference type="Pfam" id="PF14432"/>
    </source>
</evidence>
<dbReference type="Pfam" id="PF13041">
    <property type="entry name" value="PPR_2"/>
    <property type="match status" value="4"/>
</dbReference>
<proteinExistence type="inferred from homology"/>
<accession>A0A067DVP2</accession>
<dbReference type="PANTHER" id="PTHR47926">
    <property type="entry name" value="PENTATRICOPEPTIDE REPEAT-CONTAINING PROTEIN"/>
    <property type="match status" value="1"/>
</dbReference>
<feature type="repeat" description="PPR" evidence="3">
    <location>
        <begin position="72"/>
        <end position="106"/>
    </location>
</feature>
<dbReference type="InterPro" id="IPR032867">
    <property type="entry name" value="DYW_dom"/>
</dbReference>
<feature type="repeat" description="PPR" evidence="3">
    <location>
        <begin position="309"/>
        <end position="343"/>
    </location>
</feature>
<comment type="similarity">
    <text evidence="1">Belongs to the PPR family. PCMP-H subfamily.</text>
</comment>
<dbReference type="GO" id="GO:0008270">
    <property type="term" value="F:zinc ion binding"/>
    <property type="evidence" value="ECO:0007669"/>
    <property type="project" value="InterPro"/>
</dbReference>
<keyword evidence="6" id="KW-1185">Reference proteome</keyword>
<dbReference type="PROSITE" id="PS51375">
    <property type="entry name" value="PPR"/>
    <property type="match status" value="6"/>
</dbReference>
<dbReference type="FunFam" id="1.25.40.10:FF:000348">
    <property type="entry name" value="Pentatricopeptide repeat-containing protein chloroplastic"/>
    <property type="match status" value="1"/>
</dbReference>
<feature type="repeat" description="PPR" evidence="3">
    <location>
        <begin position="448"/>
        <end position="482"/>
    </location>
</feature>
<evidence type="ECO:0000313" key="6">
    <source>
        <dbReference type="Proteomes" id="UP000027120"/>
    </source>
</evidence>
<reference evidence="5 6" key="1">
    <citation type="submission" date="2014-04" db="EMBL/GenBank/DDBJ databases">
        <authorList>
            <consortium name="International Citrus Genome Consortium"/>
            <person name="Gmitter F."/>
            <person name="Chen C."/>
            <person name="Farmerie W."/>
            <person name="Harkins T."/>
            <person name="Desany B."/>
            <person name="Mohiuddin M."/>
            <person name="Kodira C."/>
            <person name="Borodovsky M."/>
            <person name="Lomsadze A."/>
            <person name="Burns P."/>
            <person name="Jenkins J."/>
            <person name="Prochnik S."/>
            <person name="Shu S."/>
            <person name="Chapman J."/>
            <person name="Pitluck S."/>
            <person name="Schmutz J."/>
            <person name="Rokhsar D."/>
        </authorList>
    </citation>
    <scope>NUCLEOTIDE SEQUENCE</scope>
</reference>
<dbReference type="NCBIfam" id="TIGR00756">
    <property type="entry name" value="PPR"/>
    <property type="match status" value="5"/>
</dbReference>
<dbReference type="Gene3D" id="1.25.40.10">
    <property type="entry name" value="Tetratricopeptide repeat domain"/>
    <property type="match status" value="4"/>
</dbReference>
<keyword evidence="2" id="KW-0677">Repeat</keyword>
<dbReference type="GO" id="GO:0009451">
    <property type="term" value="P:RNA modification"/>
    <property type="evidence" value="ECO:0000318"/>
    <property type="project" value="GO_Central"/>
</dbReference>
<sequence length="719" mass="81004">MKRLVLEHSSLLALLESCKSLKQALQIHGQIVHSGLNHHISSSQLISFFALSGCKNGLFRSRILFSQIDNPNIFIWNTLMRGYSRSDSPQEALVLYTSMLSKGIVSPNNFTFPFVLNSCARLSSFKSGCQIHCHIIKFGLEFDLFIRNALIHFYSIFGYINNAHKVFEGSLARDLVSYNTLINGYAQVKEPCPALWLFRKMQDSCIQPDAFTFVAMFSACTELNDPRIGKQFHAVVYKNLGCVGSNMLLKTAVINMYAKCGLMNMAERVFSTMGMSKSTAAWSSMISGYTREGKIERARQLFDQMDQRDLVSWTAMISGYSQVGGFSQALELFGKMESLGIHPDEVTMVAVLRACVGLGALDFGKRLHQQYIENVVFGRNIFLTTAVIDMYAKCGSIDTALSVFYKIPKNLKTVSLFNSIISGLAQHGLGETSIAVFREMELMGLKPDGVTFVTVLCACSHGGLVEEGKQFFESMLNYGIKPQMEHYGCMVDLLARDGRLDEAYGLIQSMPYDANSVIWRALLAACRLHRNAKIGEIAGQKLLDLEPDHGAHYVLLSNMLAETYRWEEARQVRKLMDDSGIQKPPGWSYIEHNGTLHRFLASKKSHPQTKEIELMLKDMTMKLKSAGYVPNTVQVVFDVDEEEKETVVSYHSEKLALAFGLINSRSKETIRITKNLRICGDCHLAFKLLSEIYRREIMVRDAIRFHLFKKGNCSCMDFW</sequence>
<dbReference type="InterPro" id="IPR002885">
    <property type="entry name" value="PPR_rpt"/>
</dbReference>